<evidence type="ECO:0000313" key="2">
    <source>
        <dbReference type="Proteomes" id="UP000653305"/>
    </source>
</evidence>
<dbReference type="EMBL" id="BMAC01000587">
    <property type="protein sequence ID" value="GFP99764.1"/>
    <property type="molecule type" value="Genomic_DNA"/>
</dbReference>
<protein>
    <submittedName>
        <fullName evidence="1">Uncharacterized protein</fullName>
    </submittedName>
</protein>
<name>A0A830CU91_9LAMI</name>
<keyword evidence="2" id="KW-1185">Reference proteome</keyword>
<gene>
    <name evidence="1" type="ORF">PHJA_002120500</name>
</gene>
<comment type="caution">
    <text evidence="1">The sequence shown here is derived from an EMBL/GenBank/DDBJ whole genome shotgun (WGS) entry which is preliminary data.</text>
</comment>
<evidence type="ECO:0000313" key="1">
    <source>
        <dbReference type="EMBL" id="GFP99764.1"/>
    </source>
</evidence>
<accession>A0A830CU91</accession>
<proteinExistence type="predicted"/>
<reference evidence="1" key="1">
    <citation type="submission" date="2020-07" db="EMBL/GenBank/DDBJ databases">
        <title>Ethylene signaling mediates host invasion by parasitic plants.</title>
        <authorList>
            <person name="Yoshida S."/>
        </authorList>
    </citation>
    <scope>NUCLEOTIDE SEQUENCE</scope>
    <source>
        <strain evidence="1">Okayama</strain>
    </source>
</reference>
<organism evidence="1 2">
    <name type="scientific">Phtheirospermum japonicum</name>
    <dbReference type="NCBI Taxonomy" id="374723"/>
    <lineage>
        <taxon>Eukaryota</taxon>
        <taxon>Viridiplantae</taxon>
        <taxon>Streptophyta</taxon>
        <taxon>Embryophyta</taxon>
        <taxon>Tracheophyta</taxon>
        <taxon>Spermatophyta</taxon>
        <taxon>Magnoliopsida</taxon>
        <taxon>eudicotyledons</taxon>
        <taxon>Gunneridae</taxon>
        <taxon>Pentapetalae</taxon>
        <taxon>asterids</taxon>
        <taxon>lamiids</taxon>
        <taxon>Lamiales</taxon>
        <taxon>Orobanchaceae</taxon>
        <taxon>Orobanchaceae incertae sedis</taxon>
        <taxon>Phtheirospermum</taxon>
    </lineage>
</organism>
<sequence>MRMLEARAILEGFGGTMDDEKKEKLLKEMMDDEVVGGDDANLTFSIGEAKEWVIKFNRLTLSLFWSRIRRERTCRRLGGMKRVDNSRRVIRSADLSFLELSKFAGISVIV</sequence>
<dbReference type="AlphaFoldDB" id="A0A830CU91"/>
<dbReference type="Proteomes" id="UP000653305">
    <property type="component" value="Unassembled WGS sequence"/>
</dbReference>